<accession>A0A0M0KCV4</accession>
<dbReference type="Gene3D" id="3.40.50.300">
    <property type="entry name" value="P-loop containing nucleotide triphosphate hydrolases"/>
    <property type="match status" value="1"/>
</dbReference>
<dbReference type="PROSITE" id="PS50893">
    <property type="entry name" value="ABC_TRANSPORTER_2"/>
    <property type="match status" value="1"/>
</dbReference>
<dbReference type="SUPFAM" id="SSF52540">
    <property type="entry name" value="P-loop containing nucleoside triphosphate hydrolases"/>
    <property type="match status" value="1"/>
</dbReference>
<reference evidence="10" key="1">
    <citation type="submission" date="2015-08" db="EMBL/GenBank/DDBJ databases">
        <title>Complete DNA Sequence of Pseudomonas syringae pv. actinidiae, the Causal Agent of Kiwifruit Canker Disease.</title>
        <authorList>
            <person name="Rikkerink E.H.A."/>
            <person name="Fineran P.C."/>
        </authorList>
    </citation>
    <scope>NUCLEOTIDE SEQUENCE</scope>
    <source>
        <strain evidence="10">DSM 13666</strain>
    </source>
</reference>
<dbReference type="InterPro" id="IPR003439">
    <property type="entry name" value="ABC_transporter-like_ATP-bd"/>
</dbReference>
<dbReference type="GeneID" id="87595705"/>
<keyword evidence="6 10" id="KW-0067">ATP-binding</keyword>
<dbReference type="NCBIfam" id="TIGR04520">
    <property type="entry name" value="ECF_ATPase_1"/>
    <property type="match status" value="1"/>
</dbReference>
<evidence type="ECO:0000256" key="5">
    <source>
        <dbReference type="ARBA" id="ARBA00022741"/>
    </source>
</evidence>
<dbReference type="PANTHER" id="PTHR43553">
    <property type="entry name" value="HEAVY METAL TRANSPORTER"/>
    <property type="match status" value="1"/>
</dbReference>
<evidence type="ECO:0000256" key="7">
    <source>
        <dbReference type="ARBA" id="ARBA00022967"/>
    </source>
</evidence>
<dbReference type="InterPro" id="IPR027417">
    <property type="entry name" value="P-loop_NTPase"/>
</dbReference>
<dbReference type="PROSITE" id="PS00211">
    <property type="entry name" value="ABC_TRANSPORTER_1"/>
    <property type="match status" value="1"/>
</dbReference>
<proteinExistence type="inferred from homology"/>
<keyword evidence="3" id="KW-0813">Transport</keyword>
<dbReference type="InterPro" id="IPR015856">
    <property type="entry name" value="ABC_transpr_CbiO/EcfA_su"/>
</dbReference>
<dbReference type="EMBL" id="LILD01000006">
    <property type="protein sequence ID" value="KOO36681.1"/>
    <property type="molecule type" value="Genomic_DNA"/>
</dbReference>
<dbReference type="FunFam" id="3.40.50.300:FF:000224">
    <property type="entry name" value="Energy-coupling factor transporter ATP-binding protein EcfA"/>
    <property type="match status" value="1"/>
</dbReference>
<dbReference type="InterPro" id="IPR003593">
    <property type="entry name" value="AAA+_ATPase"/>
</dbReference>
<comment type="subcellular location">
    <subcellularLocation>
        <location evidence="1">Cell membrane</location>
        <topology evidence="1">Peripheral membrane protein</topology>
    </subcellularLocation>
</comment>
<comment type="caution">
    <text evidence="10">The sequence shown here is derived from an EMBL/GenBank/DDBJ whole genome shotgun (WGS) entry which is preliminary data.</text>
</comment>
<dbReference type="Pfam" id="PF00005">
    <property type="entry name" value="ABC_tran"/>
    <property type="match status" value="1"/>
</dbReference>
<keyword evidence="7" id="KW-1278">Translocase</keyword>
<dbReference type="GO" id="GO:0042626">
    <property type="term" value="F:ATPase-coupled transmembrane transporter activity"/>
    <property type="evidence" value="ECO:0007669"/>
    <property type="project" value="TreeGrafter"/>
</dbReference>
<feature type="domain" description="ABC transporter" evidence="9">
    <location>
        <begin position="5"/>
        <end position="239"/>
    </location>
</feature>
<comment type="similarity">
    <text evidence="2">Belongs to the ABC transporter superfamily.</text>
</comment>
<dbReference type="CDD" id="cd03225">
    <property type="entry name" value="ABC_cobalt_CbiO_domain1"/>
    <property type="match status" value="1"/>
</dbReference>
<protein>
    <submittedName>
        <fullName evidence="10">Cobalt transporter ATP-binding subunit</fullName>
    </submittedName>
</protein>
<evidence type="ECO:0000256" key="6">
    <source>
        <dbReference type="ARBA" id="ARBA00022840"/>
    </source>
</evidence>
<dbReference type="PANTHER" id="PTHR43553:SF24">
    <property type="entry name" value="ENERGY-COUPLING FACTOR TRANSPORTER ATP-BINDING PROTEIN ECFA1"/>
    <property type="match status" value="1"/>
</dbReference>
<dbReference type="InterPro" id="IPR030947">
    <property type="entry name" value="EcfA_1"/>
</dbReference>
<organism evidence="10">
    <name type="scientific">Halalkalibacterium halodurans</name>
    <name type="common">Bacillus halodurans</name>
    <dbReference type="NCBI Taxonomy" id="86665"/>
    <lineage>
        <taxon>Bacteria</taxon>
        <taxon>Bacillati</taxon>
        <taxon>Bacillota</taxon>
        <taxon>Bacilli</taxon>
        <taxon>Bacillales</taxon>
        <taxon>Bacillaceae</taxon>
        <taxon>Halalkalibacterium (ex Joshi et al. 2022)</taxon>
    </lineage>
</organism>
<evidence type="ECO:0000256" key="8">
    <source>
        <dbReference type="ARBA" id="ARBA00023136"/>
    </source>
</evidence>
<dbReference type="GO" id="GO:0015087">
    <property type="term" value="F:cobalt ion transmembrane transporter activity"/>
    <property type="evidence" value="ECO:0007669"/>
    <property type="project" value="UniProtKB-ARBA"/>
</dbReference>
<keyword evidence="4" id="KW-1003">Cell membrane</keyword>
<dbReference type="GO" id="GO:0016887">
    <property type="term" value="F:ATP hydrolysis activity"/>
    <property type="evidence" value="ECO:0007669"/>
    <property type="project" value="InterPro"/>
</dbReference>
<evidence type="ECO:0000256" key="1">
    <source>
        <dbReference type="ARBA" id="ARBA00004202"/>
    </source>
</evidence>
<dbReference type="NCBIfam" id="NF010167">
    <property type="entry name" value="PRK13648.1"/>
    <property type="match status" value="1"/>
</dbReference>
<dbReference type="GO" id="GO:0005524">
    <property type="term" value="F:ATP binding"/>
    <property type="evidence" value="ECO:0007669"/>
    <property type="project" value="UniProtKB-KW"/>
</dbReference>
<evidence type="ECO:0000259" key="9">
    <source>
        <dbReference type="PROSITE" id="PS50893"/>
    </source>
</evidence>
<dbReference type="PATRIC" id="fig|136160.3.peg.131"/>
<evidence type="ECO:0000256" key="3">
    <source>
        <dbReference type="ARBA" id="ARBA00022448"/>
    </source>
</evidence>
<gene>
    <name evidence="10" type="primary">cbiO</name>
    <name evidence="10" type="ORF">AMD02_17525</name>
</gene>
<dbReference type="InterPro" id="IPR050095">
    <property type="entry name" value="ECF_ABC_transporter_ATP-bd"/>
</dbReference>
<evidence type="ECO:0000313" key="10">
    <source>
        <dbReference type="EMBL" id="KOO36681.1"/>
    </source>
</evidence>
<name>A0A0M0KCV4_ALKHA</name>
<dbReference type="RefSeq" id="WP_053432311.1">
    <property type="nucleotide sequence ID" value="NZ_CP040441.1"/>
</dbReference>
<keyword evidence="5" id="KW-0547">Nucleotide-binding</keyword>
<dbReference type="GO" id="GO:0043190">
    <property type="term" value="C:ATP-binding cassette (ABC) transporter complex"/>
    <property type="evidence" value="ECO:0007669"/>
    <property type="project" value="TreeGrafter"/>
</dbReference>
<sequence>MEKGLLLESVSYQYDTSTAPVLKEIDLHVPLGEWVAVIGPNGSGKSTLAKLLNGLLLPTSGRVTFNGMSTMDEGTHWEIRQQVGLVFQNPEHQFVATTVRDDLAFGMENRGFPREKMIQRIEEVSIQVGIDHLLDEEPHRLSGGQKQRVAIAGILAVEPSVIVFDEATSMLDPQGRKDVLETMKQLHESGMTIISITHDVNEASQAGRVLLLEKGEVMLDGSPAVVFHEQDKLEAAGIDRPFAYQLQLALQSRGIQLEGALLKKEELVEALWKYKSSN</sequence>
<dbReference type="AlphaFoldDB" id="A0A0M0KCV4"/>
<dbReference type="InterPro" id="IPR017871">
    <property type="entry name" value="ABC_transporter-like_CS"/>
</dbReference>
<keyword evidence="8" id="KW-0472">Membrane</keyword>
<evidence type="ECO:0000256" key="2">
    <source>
        <dbReference type="ARBA" id="ARBA00005417"/>
    </source>
</evidence>
<dbReference type="SMART" id="SM00382">
    <property type="entry name" value="AAA"/>
    <property type="match status" value="1"/>
</dbReference>
<evidence type="ECO:0000256" key="4">
    <source>
        <dbReference type="ARBA" id="ARBA00022475"/>
    </source>
</evidence>